<dbReference type="KEGG" id="lby:Lbys_2285"/>
<evidence type="ECO:0000313" key="2">
    <source>
        <dbReference type="EMBL" id="ADQ17962.1"/>
    </source>
</evidence>
<gene>
    <name evidence="2" type="ordered locus">Lbys_2285</name>
</gene>
<evidence type="ECO:0000313" key="3">
    <source>
        <dbReference type="Proteomes" id="UP000007435"/>
    </source>
</evidence>
<evidence type="ECO:0000256" key="1">
    <source>
        <dbReference type="SAM" id="Phobius"/>
    </source>
</evidence>
<reference evidence="2 3" key="2">
    <citation type="journal article" date="2011" name="Stand. Genomic Sci.">
        <title>Complete genome sequence of Leadbetterella byssophila type strain (4M15).</title>
        <authorList>
            <person name="Abt B."/>
            <person name="Teshima H."/>
            <person name="Lucas S."/>
            <person name="Lapidus A."/>
            <person name="Del Rio T.G."/>
            <person name="Nolan M."/>
            <person name="Tice H."/>
            <person name="Cheng J.F."/>
            <person name="Pitluck S."/>
            <person name="Liolios K."/>
            <person name="Pagani I."/>
            <person name="Ivanova N."/>
            <person name="Mavromatis K."/>
            <person name="Pati A."/>
            <person name="Tapia R."/>
            <person name="Han C."/>
            <person name="Goodwin L."/>
            <person name="Chen A."/>
            <person name="Palaniappan K."/>
            <person name="Land M."/>
            <person name="Hauser L."/>
            <person name="Chang Y.J."/>
            <person name="Jeffries C.D."/>
            <person name="Rohde M."/>
            <person name="Goker M."/>
            <person name="Tindall B.J."/>
            <person name="Detter J.C."/>
            <person name="Woyke T."/>
            <person name="Bristow J."/>
            <person name="Eisen J.A."/>
            <person name="Markowitz V."/>
            <person name="Hugenholtz P."/>
            <person name="Klenk H.P."/>
            <person name="Kyrpides N.C."/>
        </authorList>
    </citation>
    <scope>NUCLEOTIDE SEQUENCE [LARGE SCALE GENOMIC DNA]</scope>
    <source>
        <strain evidence="3">DSM 17132 / JCM 16389 / KACC 11308 / NBRC 106382 / 4M15</strain>
    </source>
</reference>
<dbReference type="STRING" id="649349.Lbys_2285"/>
<feature type="transmembrane region" description="Helical" evidence="1">
    <location>
        <begin position="118"/>
        <end position="135"/>
    </location>
</feature>
<keyword evidence="1" id="KW-1133">Transmembrane helix</keyword>
<name>E4RVR4_LEAB4</name>
<keyword evidence="1" id="KW-0812">Transmembrane</keyword>
<feature type="transmembrane region" description="Helical" evidence="1">
    <location>
        <begin position="17"/>
        <end position="35"/>
    </location>
</feature>
<dbReference type="RefSeq" id="WP_013409003.1">
    <property type="nucleotide sequence ID" value="NC_014655.1"/>
</dbReference>
<sequence length="835" mass="94095">MKEDWIFWGNWSKKEKILFFAFFLCLIGLIAYTFFLKSKGLENVVHWDVVSVLREKLVQTPALYWDKFSFSSTAPLWYVNEYYSPSTIQLSPVLSYIYLAALLLGTSLILNGLSRLRGVWFLVGALLLGGVLVAVRPENLFLTAHRWPFLVAFTICGLTYYFTHNAAKSLNVFKTLGIWIGVWILLVLVCLKFSVINVPVVALSHYGVSIGVLLSMLFMFLCAHEIVSALLSIVSDRAVKEKSSLMEVLIMGLVFLFNALLVYLENSNRISTGSYIPPAFLVFVSNGLLGIWGFRKLSEQKEWFTYLGVGLWVYLGLFLVSLGTWAFAYGTYNTPLIEFLEDFASISAVAGGGVFLTYSLLNFWPLIKGGLPFHKVIYKPPFLSFIIARVAALFVIFFLFALKSQYSLYQFKSGLHNAIGDFYELEGDFRSAETYYKSAAGFDAYNQKSNLALASLSVKAKDDVNAVIYYRQAGEKQPNLASILGLSQYLDAQDFYFDALFQLKEGTKLFPQEHKLYTNLAHLQERAGVMDSVLVNINQAMDLCPKCAPENANFLAFWIANGKPEKWEEMSALSKGGEGYSVKANRAAMARVIGEELDLSDFRLEKDSLLDVSRAAYLLNSLSHGFTKNEKVTAEEVRKIQQKNEEYFEPLSWAYAMQKYYREDKLDGIKAMRTLGDSPSKMAPVYKQNLGMWLMNEGAYTKAIEFLKSSGDESSAALLNTPEIRIKVDSALRGQSESLAPTLEAVKKAPLNPYVLVKTADALSKEGRKLDAYNLIFYALEFQPDSPLLWRTYVQKALDLSMKAYAEEGLENGSPYLSQDEIMALREKIQRLTMP</sequence>
<accession>E4RVR4</accession>
<dbReference type="eggNOG" id="COG0457">
    <property type="taxonomic scope" value="Bacteria"/>
</dbReference>
<dbReference type="Proteomes" id="UP000007435">
    <property type="component" value="Chromosome"/>
</dbReference>
<dbReference type="EMBL" id="CP002305">
    <property type="protein sequence ID" value="ADQ17962.1"/>
    <property type="molecule type" value="Genomic_DNA"/>
</dbReference>
<protein>
    <recommendedName>
        <fullName evidence="4">Tetratricopeptide TPR_1 repeat-containing protein</fullName>
    </recommendedName>
</protein>
<feature type="transmembrane region" description="Helical" evidence="1">
    <location>
        <begin position="343"/>
        <end position="361"/>
    </location>
</feature>
<dbReference type="InterPro" id="IPR011990">
    <property type="entry name" value="TPR-like_helical_dom_sf"/>
</dbReference>
<dbReference type="SUPFAM" id="SSF48452">
    <property type="entry name" value="TPR-like"/>
    <property type="match status" value="1"/>
</dbReference>
<keyword evidence="3" id="KW-1185">Reference proteome</keyword>
<keyword evidence="1" id="KW-0472">Membrane</keyword>
<organism evidence="2 3">
    <name type="scientific">Leadbetterella byssophila (strain DSM 17132 / JCM 16389 / KACC 11308 / NBRC 106382 / 4M15)</name>
    <dbReference type="NCBI Taxonomy" id="649349"/>
    <lineage>
        <taxon>Bacteria</taxon>
        <taxon>Pseudomonadati</taxon>
        <taxon>Bacteroidota</taxon>
        <taxon>Cytophagia</taxon>
        <taxon>Cytophagales</taxon>
        <taxon>Leadbetterellaceae</taxon>
        <taxon>Leadbetterella</taxon>
    </lineage>
</organism>
<evidence type="ECO:0008006" key="4">
    <source>
        <dbReference type="Google" id="ProtNLM"/>
    </source>
</evidence>
<feature type="transmembrane region" description="Helical" evidence="1">
    <location>
        <begin position="93"/>
        <end position="111"/>
    </location>
</feature>
<dbReference type="HOGENOM" id="CLU_298583_0_0_10"/>
<proteinExistence type="predicted"/>
<feature type="transmembrane region" description="Helical" evidence="1">
    <location>
        <begin position="245"/>
        <end position="263"/>
    </location>
</feature>
<feature type="transmembrane region" description="Helical" evidence="1">
    <location>
        <begin position="176"/>
        <end position="196"/>
    </location>
</feature>
<dbReference type="Gene3D" id="1.25.40.10">
    <property type="entry name" value="Tetratricopeptide repeat domain"/>
    <property type="match status" value="2"/>
</dbReference>
<dbReference type="AlphaFoldDB" id="E4RVR4"/>
<dbReference type="OrthoDB" id="973593at2"/>
<feature type="transmembrane region" description="Helical" evidence="1">
    <location>
        <begin position="306"/>
        <end position="328"/>
    </location>
</feature>
<feature type="transmembrane region" description="Helical" evidence="1">
    <location>
        <begin position="275"/>
        <end position="294"/>
    </location>
</feature>
<reference key="1">
    <citation type="submission" date="2010-11" db="EMBL/GenBank/DDBJ databases">
        <title>The complete genome of Leadbetterella byssophila DSM 17132.</title>
        <authorList>
            <consortium name="US DOE Joint Genome Institute (JGI-PGF)"/>
            <person name="Lucas S."/>
            <person name="Copeland A."/>
            <person name="Lapidus A."/>
            <person name="Glavina del Rio T."/>
            <person name="Dalin E."/>
            <person name="Tice H."/>
            <person name="Bruce D."/>
            <person name="Goodwin L."/>
            <person name="Pitluck S."/>
            <person name="Kyrpides N."/>
            <person name="Mavromatis K."/>
            <person name="Ivanova N."/>
            <person name="Teshima H."/>
            <person name="Brettin T."/>
            <person name="Detter J.C."/>
            <person name="Han C."/>
            <person name="Tapia R."/>
            <person name="Land M."/>
            <person name="Hauser L."/>
            <person name="Markowitz V."/>
            <person name="Cheng J.-F."/>
            <person name="Hugenholtz P."/>
            <person name="Woyke T."/>
            <person name="Wu D."/>
            <person name="Tindall B."/>
            <person name="Pomrenke H.G."/>
            <person name="Brambilla E."/>
            <person name="Klenk H.-P."/>
            <person name="Eisen J.A."/>
        </authorList>
    </citation>
    <scope>NUCLEOTIDE SEQUENCE [LARGE SCALE GENOMIC DNA]</scope>
    <source>
        <strain>DSM 17132</strain>
    </source>
</reference>
<feature type="transmembrane region" description="Helical" evidence="1">
    <location>
        <begin position="208"/>
        <end position="233"/>
    </location>
</feature>
<feature type="transmembrane region" description="Helical" evidence="1">
    <location>
        <begin position="147"/>
        <end position="164"/>
    </location>
</feature>
<feature type="transmembrane region" description="Helical" evidence="1">
    <location>
        <begin position="382"/>
        <end position="402"/>
    </location>
</feature>